<proteinExistence type="predicted"/>
<comment type="caution">
    <text evidence="1">The sequence shown here is derived from an EMBL/GenBank/DDBJ whole genome shotgun (WGS) entry which is preliminary data.</text>
</comment>
<dbReference type="EMBL" id="MU853260">
    <property type="protein sequence ID" value="KAK4118759.1"/>
    <property type="molecule type" value="Genomic_DNA"/>
</dbReference>
<dbReference type="RefSeq" id="XP_062642532.1">
    <property type="nucleotide sequence ID" value="XM_062797269.1"/>
</dbReference>
<dbReference type="Proteomes" id="UP001302602">
    <property type="component" value="Unassembled WGS sequence"/>
</dbReference>
<keyword evidence="2" id="KW-1185">Reference proteome</keyword>
<dbReference type="InterPro" id="IPR036396">
    <property type="entry name" value="Cyt_P450_sf"/>
</dbReference>
<dbReference type="SUPFAM" id="SSF48264">
    <property type="entry name" value="Cytochrome P450"/>
    <property type="match status" value="1"/>
</dbReference>
<dbReference type="Gene3D" id="1.10.630.10">
    <property type="entry name" value="Cytochrome P450"/>
    <property type="match status" value="1"/>
</dbReference>
<name>A0AAN6TQJ5_9PEZI</name>
<evidence type="ECO:0000313" key="1">
    <source>
        <dbReference type="EMBL" id="KAK4118759.1"/>
    </source>
</evidence>
<dbReference type="GO" id="GO:0005506">
    <property type="term" value="F:iron ion binding"/>
    <property type="evidence" value="ECO:0007669"/>
    <property type="project" value="InterPro"/>
</dbReference>
<protein>
    <submittedName>
        <fullName evidence="1">Uncharacterized protein</fullName>
    </submittedName>
</protein>
<organism evidence="1 2">
    <name type="scientific">Parathielavia appendiculata</name>
    <dbReference type="NCBI Taxonomy" id="2587402"/>
    <lineage>
        <taxon>Eukaryota</taxon>
        <taxon>Fungi</taxon>
        <taxon>Dikarya</taxon>
        <taxon>Ascomycota</taxon>
        <taxon>Pezizomycotina</taxon>
        <taxon>Sordariomycetes</taxon>
        <taxon>Sordariomycetidae</taxon>
        <taxon>Sordariales</taxon>
        <taxon>Chaetomiaceae</taxon>
        <taxon>Parathielavia</taxon>
    </lineage>
</organism>
<dbReference type="GO" id="GO:0004497">
    <property type="term" value="F:monooxygenase activity"/>
    <property type="evidence" value="ECO:0007669"/>
    <property type="project" value="InterPro"/>
</dbReference>
<dbReference type="GO" id="GO:0020037">
    <property type="term" value="F:heme binding"/>
    <property type="evidence" value="ECO:0007669"/>
    <property type="project" value="InterPro"/>
</dbReference>
<dbReference type="GeneID" id="87834036"/>
<evidence type="ECO:0000313" key="2">
    <source>
        <dbReference type="Proteomes" id="UP001302602"/>
    </source>
</evidence>
<reference evidence="1" key="2">
    <citation type="submission" date="2023-05" db="EMBL/GenBank/DDBJ databases">
        <authorList>
            <consortium name="Lawrence Berkeley National Laboratory"/>
            <person name="Steindorff A."/>
            <person name="Hensen N."/>
            <person name="Bonometti L."/>
            <person name="Westerberg I."/>
            <person name="Brannstrom I.O."/>
            <person name="Guillou S."/>
            <person name="Cros-Aarteil S."/>
            <person name="Calhoun S."/>
            <person name="Haridas S."/>
            <person name="Kuo A."/>
            <person name="Mondo S."/>
            <person name="Pangilinan J."/>
            <person name="Riley R."/>
            <person name="Labutti K."/>
            <person name="Andreopoulos B."/>
            <person name="Lipzen A."/>
            <person name="Chen C."/>
            <person name="Yanf M."/>
            <person name="Daum C."/>
            <person name="Ng V."/>
            <person name="Clum A."/>
            <person name="Ohm R."/>
            <person name="Martin F."/>
            <person name="Silar P."/>
            <person name="Natvig D."/>
            <person name="Lalanne C."/>
            <person name="Gautier V."/>
            <person name="Ament-Velasquez S.L."/>
            <person name="Kruys A."/>
            <person name="Hutchinson M.I."/>
            <person name="Powell A.J."/>
            <person name="Barry K."/>
            <person name="Miller A.N."/>
            <person name="Grigoriev I.V."/>
            <person name="Debuchy R."/>
            <person name="Gladieux P."/>
            <person name="Thoren M.H."/>
            <person name="Johannesson H."/>
        </authorList>
    </citation>
    <scope>NUCLEOTIDE SEQUENCE</scope>
    <source>
        <strain evidence="1">CBS 731.68</strain>
    </source>
</reference>
<sequence>MAVVFDPDMISQFTHDRSLPEHEHLRHQFRPFTQCLDVPPLGPRPGPIRTHHRLRPDPSRARDRIAEFPHLFNQLPVHNGRLKETLRLFPPAASIRAQSDADAAFHLTHPTTGKILPTHVFMLLDSHFTQHRNPRVWHGPAECLGQSLRLSS</sequence>
<accession>A0AAN6TQJ5</accession>
<dbReference type="AlphaFoldDB" id="A0AAN6TQJ5"/>
<gene>
    <name evidence="1" type="ORF">N657DRAFT_694192</name>
</gene>
<reference evidence="1" key="1">
    <citation type="journal article" date="2023" name="Mol. Phylogenet. Evol.">
        <title>Genome-scale phylogeny and comparative genomics of the fungal order Sordariales.</title>
        <authorList>
            <person name="Hensen N."/>
            <person name="Bonometti L."/>
            <person name="Westerberg I."/>
            <person name="Brannstrom I.O."/>
            <person name="Guillou S."/>
            <person name="Cros-Aarteil S."/>
            <person name="Calhoun S."/>
            <person name="Haridas S."/>
            <person name="Kuo A."/>
            <person name="Mondo S."/>
            <person name="Pangilinan J."/>
            <person name="Riley R."/>
            <person name="LaButti K."/>
            <person name="Andreopoulos B."/>
            <person name="Lipzen A."/>
            <person name="Chen C."/>
            <person name="Yan M."/>
            <person name="Daum C."/>
            <person name="Ng V."/>
            <person name="Clum A."/>
            <person name="Steindorff A."/>
            <person name="Ohm R.A."/>
            <person name="Martin F."/>
            <person name="Silar P."/>
            <person name="Natvig D.O."/>
            <person name="Lalanne C."/>
            <person name="Gautier V."/>
            <person name="Ament-Velasquez S.L."/>
            <person name="Kruys A."/>
            <person name="Hutchinson M.I."/>
            <person name="Powell A.J."/>
            <person name="Barry K."/>
            <person name="Miller A.N."/>
            <person name="Grigoriev I.V."/>
            <person name="Debuchy R."/>
            <person name="Gladieux P."/>
            <person name="Hiltunen Thoren M."/>
            <person name="Johannesson H."/>
        </authorList>
    </citation>
    <scope>NUCLEOTIDE SEQUENCE</scope>
    <source>
        <strain evidence="1">CBS 731.68</strain>
    </source>
</reference>
<dbReference type="GO" id="GO:0016705">
    <property type="term" value="F:oxidoreductase activity, acting on paired donors, with incorporation or reduction of molecular oxygen"/>
    <property type="evidence" value="ECO:0007669"/>
    <property type="project" value="InterPro"/>
</dbReference>